<feature type="domain" description="Capsule synthesis protein CapA" evidence="2">
    <location>
        <begin position="65"/>
        <end position="306"/>
    </location>
</feature>
<dbReference type="PANTHER" id="PTHR33393:SF13">
    <property type="entry name" value="PGA BIOSYNTHESIS PROTEIN CAPA"/>
    <property type="match status" value="1"/>
</dbReference>
<dbReference type="Pfam" id="PF09587">
    <property type="entry name" value="PGA_cap"/>
    <property type="match status" value="1"/>
</dbReference>
<dbReference type="SMART" id="SM00854">
    <property type="entry name" value="PGA_cap"/>
    <property type="match status" value="1"/>
</dbReference>
<reference evidence="3 4" key="1">
    <citation type="journal article" date="2015" name="Genome Announc.">
        <title>Complete genome sequences for 35 biothreat assay-relevant bacillus species.</title>
        <authorList>
            <person name="Johnson S.L."/>
            <person name="Daligault H.E."/>
            <person name="Davenport K.W."/>
            <person name="Jaissle J."/>
            <person name="Frey K.G."/>
            <person name="Ladner J.T."/>
            <person name="Broomall S.M."/>
            <person name="Bishop-Lilly K.A."/>
            <person name="Bruce D.C."/>
            <person name="Gibbons H.S."/>
            <person name="Coyne S.R."/>
            <person name="Lo C.C."/>
            <person name="Meincke L."/>
            <person name="Munk A.C."/>
            <person name="Koroleva G.I."/>
            <person name="Rosenzweig C.N."/>
            <person name="Palacios G.F."/>
            <person name="Redden C.L."/>
            <person name="Minogue T.D."/>
            <person name="Chain P.S."/>
        </authorList>
    </citation>
    <scope>NUCLEOTIDE SEQUENCE [LARGE SCALE GENOMIC DNA]</scope>
    <source>
        <strain evidence="4">ATCC 14581 / DSM 32 / JCM 2506 / NBRC 15308 / NCIMB 9376 / NCTC 10342 / NRRL B-14308 / VKM B-512</strain>
    </source>
</reference>
<proteinExistence type="inferred from homology"/>
<evidence type="ECO:0000256" key="1">
    <source>
        <dbReference type="ARBA" id="ARBA00005662"/>
    </source>
</evidence>
<dbReference type="GeneID" id="93641352"/>
<accession>A0A0B6AL85</accession>
<dbReference type="InterPro" id="IPR029052">
    <property type="entry name" value="Metallo-depent_PP-like"/>
</dbReference>
<dbReference type="KEGG" id="bmeg:BG04_3291"/>
<gene>
    <name evidence="3" type="ORF">BG04_3291</name>
</gene>
<dbReference type="InterPro" id="IPR019079">
    <property type="entry name" value="Capsule_synth_CapA"/>
</dbReference>
<evidence type="ECO:0000259" key="2">
    <source>
        <dbReference type="SMART" id="SM00854"/>
    </source>
</evidence>
<dbReference type="AlphaFoldDB" id="A0A0B6AL85"/>
<dbReference type="CDD" id="cd07381">
    <property type="entry name" value="MPP_CapA"/>
    <property type="match status" value="1"/>
</dbReference>
<sequence length="398" mass="44560">MKEKKLNFQEKVLMFIKKTKPTTGKQALILTPILIVILALSGWMERSDALENPETANPEANNDLTMTMVGDIMMGRHVREVTERYGEDFVFRNVEPFFKNSDYVSGNYETPILTNDVDSYKAMEKGIHLYSKPADLATVKNAGFDVLNLANNHSMDYSAKGLEDTISTFEANKLDFVGAGRNSEEAKHISYKDADGIRIATVGFTDVHSDGMSAGKNNPGILKADPDLIFSTIQQAKANADLVVVNAHWGEEYDAQPSPRQEGLAKAMVDAGADIIIGHHPHVLQSYDVYKGSVIFYSLGNFIFDQGWSSTKNTAMVQYHLNKQGQAKIDVIPMVIKAGTPTPTDNPWRMKRIYNDLNKFSSNPELLEKERNKFELNLDHSRIIKHAEERKKNEAQAN</sequence>
<protein>
    <submittedName>
        <fullName evidence="3">Bacterial capsule synthesis PGA_cap family protein</fullName>
    </submittedName>
</protein>
<dbReference type="RefSeq" id="WP_013082012.1">
    <property type="nucleotide sequence ID" value="NZ_BCVB01000007.1"/>
</dbReference>
<comment type="similarity">
    <text evidence="1">Belongs to the CapA family.</text>
</comment>
<dbReference type="HOGENOM" id="CLU_038823_2_2_9"/>
<evidence type="ECO:0000313" key="4">
    <source>
        <dbReference type="Proteomes" id="UP000031829"/>
    </source>
</evidence>
<dbReference type="PANTHER" id="PTHR33393">
    <property type="entry name" value="POLYGLUTAMINE SYNTHESIS ACCESSORY PROTEIN RV0574C-RELATED"/>
    <property type="match status" value="1"/>
</dbReference>
<dbReference type="InterPro" id="IPR052169">
    <property type="entry name" value="CW_Biosynth-Accessory"/>
</dbReference>
<organism evidence="3 4">
    <name type="scientific">Priestia megaterium (strain ATCC 14581 / DSM 32 / CCUG 1817 / JCM 2506 / NBRC 15308 / NCIMB 9376 / NCTC 10342 / NRRL B-14308 / VKM B-512 / Ford 19)</name>
    <name type="common">Bacillus megaterium</name>
    <dbReference type="NCBI Taxonomy" id="1348623"/>
    <lineage>
        <taxon>Bacteria</taxon>
        <taxon>Bacillati</taxon>
        <taxon>Bacillota</taxon>
        <taxon>Bacilli</taxon>
        <taxon>Bacillales</taxon>
        <taxon>Bacillaceae</taxon>
        <taxon>Priestia</taxon>
    </lineage>
</organism>
<evidence type="ECO:0000313" key="3">
    <source>
        <dbReference type="EMBL" id="AJI21817.1"/>
    </source>
</evidence>
<dbReference type="Proteomes" id="UP000031829">
    <property type="component" value="Chromosome"/>
</dbReference>
<dbReference type="EMBL" id="CP009920">
    <property type="protein sequence ID" value="AJI21817.1"/>
    <property type="molecule type" value="Genomic_DNA"/>
</dbReference>
<dbReference type="Gene3D" id="3.60.21.10">
    <property type="match status" value="1"/>
</dbReference>
<name>A0A0B6AL85_PRIM2</name>
<dbReference type="SUPFAM" id="SSF56300">
    <property type="entry name" value="Metallo-dependent phosphatases"/>
    <property type="match status" value="1"/>
</dbReference>